<dbReference type="GO" id="GO:0016705">
    <property type="term" value="F:oxidoreductase activity, acting on paired donors, with incorporation or reduction of molecular oxygen"/>
    <property type="evidence" value="ECO:0007669"/>
    <property type="project" value="InterPro"/>
</dbReference>
<dbReference type="Gene3D" id="1.10.630.10">
    <property type="entry name" value="Cytochrome P450"/>
    <property type="match status" value="1"/>
</dbReference>
<accession>A0A6G1GHU8</accession>
<dbReference type="InterPro" id="IPR036396">
    <property type="entry name" value="Cyt_P450_sf"/>
</dbReference>
<evidence type="ECO:0000313" key="1">
    <source>
        <dbReference type="EMBL" id="KAF1817526.1"/>
    </source>
</evidence>
<dbReference type="GO" id="GO:0004497">
    <property type="term" value="F:monooxygenase activity"/>
    <property type="evidence" value="ECO:0007669"/>
    <property type="project" value="InterPro"/>
</dbReference>
<name>A0A6G1GHU8_9PEZI</name>
<gene>
    <name evidence="1 3" type="ORF">P152DRAFT_445597</name>
</gene>
<sequence>MAYSFGSNYNYLGPSAFNVSFDDAFAALDRNGSLTLYFPWLYAILYKIPDRVAVFINPSLAQIYRLHQDLRQIITSIIEGGVKATEKPTIFHEIVNSKLPEDRKSPERLSDEALGFFGAAISTTAWALSTTVFHILDNPEVHTTLHEELLSELDHTGPNSCLGDGHGRALRRKDLP</sequence>
<dbReference type="GO" id="GO:0020037">
    <property type="term" value="F:heme binding"/>
    <property type="evidence" value="ECO:0007669"/>
    <property type="project" value="InterPro"/>
</dbReference>
<evidence type="ECO:0008006" key="4">
    <source>
        <dbReference type="Google" id="ProtNLM"/>
    </source>
</evidence>
<dbReference type="RefSeq" id="XP_033539157.1">
    <property type="nucleotide sequence ID" value="XM_033677866.1"/>
</dbReference>
<dbReference type="EMBL" id="ML975149">
    <property type="protein sequence ID" value="KAF1817526.1"/>
    <property type="molecule type" value="Genomic_DNA"/>
</dbReference>
<dbReference type="SUPFAM" id="SSF48264">
    <property type="entry name" value="Cytochrome P450"/>
    <property type="match status" value="1"/>
</dbReference>
<dbReference type="InterPro" id="IPR001128">
    <property type="entry name" value="Cyt_P450"/>
</dbReference>
<dbReference type="AlphaFoldDB" id="A0A6G1GHU8"/>
<proteinExistence type="predicted"/>
<dbReference type="OrthoDB" id="3945418at2759"/>
<protein>
    <recommendedName>
        <fullName evidence="4">Cytochrome P450</fullName>
    </recommendedName>
</protein>
<dbReference type="Pfam" id="PF00067">
    <property type="entry name" value="p450"/>
    <property type="match status" value="1"/>
</dbReference>
<evidence type="ECO:0000313" key="2">
    <source>
        <dbReference type="Proteomes" id="UP000504638"/>
    </source>
</evidence>
<dbReference type="GeneID" id="54418436"/>
<dbReference type="GO" id="GO:0005506">
    <property type="term" value="F:iron ion binding"/>
    <property type="evidence" value="ECO:0007669"/>
    <property type="project" value="InterPro"/>
</dbReference>
<dbReference type="Proteomes" id="UP000504638">
    <property type="component" value="Unplaced"/>
</dbReference>
<reference evidence="3" key="2">
    <citation type="submission" date="2020-04" db="EMBL/GenBank/DDBJ databases">
        <authorList>
            <consortium name="NCBI Genome Project"/>
        </authorList>
    </citation>
    <scope>NUCLEOTIDE SEQUENCE</scope>
    <source>
        <strain evidence="3">CBS 781.70</strain>
    </source>
</reference>
<organism evidence="1">
    <name type="scientific">Eremomyces bilateralis CBS 781.70</name>
    <dbReference type="NCBI Taxonomy" id="1392243"/>
    <lineage>
        <taxon>Eukaryota</taxon>
        <taxon>Fungi</taxon>
        <taxon>Dikarya</taxon>
        <taxon>Ascomycota</taxon>
        <taxon>Pezizomycotina</taxon>
        <taxon>Dothideomycetes</taxon>
        <taxon>Dothideomycetes incertae sedis</taxon>
        <taxon>Eremomycetales</taxon>
        <taxon>Eremomycetaceae</taxon>
        <taxon>Eremomyces</taxon>
    </lineage>
</organism>
<keyword evidence="2" id="KW-1185">Reference proteome</keyword>
<reference evidence="1 3" key="1">
    <citation type="submission" date="2020-01" db="EMBL/GenBank/DDBJ databases">
        <authorList>
            <consortium name="DOE Joint Genome Institute"/>
            <person name="Haridas S."/>
            <person name="Albert R."/>
            <person name="Binder M."/>
            <person name="Bloem J."/>
            <person name="Labutti K."/>
            <person name="Salamov A."/>
            <person name="Andreopoulos B."/>
            <person name="Baker S.E."/>
            <person name="Barry K."/>
            <person name="Bills G."/>
            <person name="Bluhm B.H."/>
            <person name="Cannon C."/>
            <person name="Castanera R."/>
            <person name="Culley D.E."/>
            <person name="Daum C."/>
            <person name="Ezra D."/>
            <person name="Gonzalez J.B."/>
            <person name="Henrissat B."/>
            <person name="Kuo A."/>
            <person name="Liang C."/>
            <person name="Lipzen A."/>
            <person name="Lutzoni F."/>
            <person name="Magnuson J."/>
            <person name="Mondo S."/>
            <person name="Nolan M."/>
            <person name="Ohm R."/>
            <person name="Pangilinan J."/>
            <person name="Park H.-J."/>
            <person name="Ramirez L."/>
            <person name="Alfaro M."/>
            <person name="Sun H."/>
            <person name="Tritt A."/>
            <person name="Yoshinaga Y."/>
            <person name="Zwiers L.-H."/>
            <person name="Turgeon B.G."/>
            <person name="Goodwin S.B."/>
            <person name="Spatafora J.W."/>
            <person name="Crous P.W."/>
            <person name="Grigoriev I.V."/>
        </authorList>
    </citation>
    <scope>NUCLEOTIDE SEQUENCE</scope>
    <source>
        <strain evidence="1 3">CBS 781.70</strain>
    </source>
</reference>
<evidence type="ECO:0000313" key="3">
    <source>
        <dbReference type="RefSeq" id="XP_033539157.1"/>
    </source>
</evidence>
<reference evidence="3" key="3">
    <citation type="submission" date="2025-04" db="UniProtKB">
        <authorList>
            <consortium name="RefSeq"/>
        </authorList>
    </citation>
    <scope>IDENTIFICATION</scope>
    <source>
        <strain evidence="3">CBS 781.70</strain>
    </source>
</reference>